<keyword evidence="1" id="KW-0862">Zinc</keyword>
<evidence type="ECO:0000259" key="3">
    <source>
        <dbReference type="PROSITE" id="PS50103"/>
    </source>
</evidence>
<dbReference type="EMBL" id="WNYA01001145">
    <property type="protein sequence ID" value="KAG8546302.1"/>
    <property type="molecule type" value="Genomic_DNA"/>
</dbReference>
<gene>
    <name evidence="4" type="ORF">GDO81_019272</name>
</gene>
<evidence type="ECO:0000256" key="2">
    <source>
        <dbReference type="SAM" id="MobiDB-lite"/>
    </source>
</evidence>
<accession>A0AAV6ZG33</accession>
<keyword evidence="1" id="KW-0479">Metal-binding</keyword>
<dbReference type="PROSITE" id="PS50103">
    <property type="entry name" value="ZF_C3H1"/>
    <property type="match status" value="1"/>
</dbReference>
<dbReference type="GO" id="GO:0008270">
    <property type="term" value="F:zinc ion binding"/>
    <property type="evidence" value="ECO:0007669"/>
    <property type="project" value="UniProtKB-KW"/>
</dbReference>
<keyword evidence="1" id="KW-0863">Zinc-finger</keyword>
<organism evidence="4 5">
    <name type="scientific">Engystomops pustulosus</name>
    <name type="common">Tungara frog</name>
    <name type="synonym">Physalaemus pustulosus</name>
    <dbReference type="NCBI Taxonomy" id="76066"/>
    <lineage>
        <taxon>Eukaryota</taxon>
        <taxon>Metazoa</taxon>
        <taxon>Chordata</taxon>
        <taxon>Craniata</taxon>
        <taxon>Vertebrata</taxon>
        <taxon>Euteleostomi</taxon>
        <taxon>Amphibia</taxon>
        <taxon>Batrachia</taxon>
        <taxon>Anura</taxon>
        <taxon>Neobatrachia</taxon>
        <taxon>Hyloidea</taxon>
        <taxon>Leptodactylidae</taxon>
        <taxon>Leiuperinae</taxon>
        <taxon>Engystomops</taxon>
    </lineage>
</organism>
<name>A0AAV6ZG33_ENGPU</name>
<dbReference type="InterPro" id="IPR000571">
    <property type="entry name" value="Znf_CCCH"/>
</dbReference>
<feature type="region of interest" description="Disordered" evidence="2">
    <location>
        <begin position="34"/>
        <end position="114"/>
    </location>
</feature>
<dbReference type="AlphaFoldDB" id="A0AAV6ZG33"/>
<feature type="zinc finger region" description="C3H1-type" evidence="1">
    <location>
        <begin position="381"/>
        <end position="407"/>
    </location>
</feature>
<sequence>MSALSLLTMEDVVQQLLLMVKREGAEDWLRSCLSAPPMAPGDAVPDVSRASAEERPRRERRAAPAYSSPVEPKRRRGDTASSARQKGRDPEYDALVRLPQDTSRQRYDSTEYTTIPTQSLQVGARSNASGAVSAASKVHATAAAIPQVQEEASGSSPYCAQSSGGSRQRSAAGETIYINPSKFPNAEALVAEFIKNMSAALARKVPPPVPVAPTLIPPVQSTPGDIVRSVGVAKVCTDDPLIYKMPPLGYHLSSSVKEKIWRREYVDILSLIPSYELFLRHDEEDVPRTFDNWLQAFCIYASVLGERYPELCSALFQHVYIVLEAYRDFGGMAWFYYDQMFRQNLSVCPTKKWGGKDIALWLKLMLPQAVNAVSWQIPTTARRKGVCFAFNEGHCKWQNCRFKHICSFCSGAHSMSHCFKRAAQGNLM</sequence>
<evidence type="ECO:0000313" key="4">
    <source>
        <dbReference type="EMBL" id="KAG8546302.1"/>
    </source>
</evidence>
<evidence type="ECO:0000256" key="1">
    <source>
        <dbReference type="PROSITE-ProRule" id="PRU00723"/>
    </source>
</evidence>
<evidence type="ECO:0000313" key="5">
    <source>
        <dbReference type="Proteomes" id="UP000824782"/>
    </source>
</evidence>
<protein>
    <recommendedName>
        <fullName evidence="3">C3H1-type domain-containing protein</fullName>
    </recommendedName>
</protein>
<feature type="domain" description="C3H1-type" evidence="3">
    <location>
        <begin position="381"/>
        <end position="407"/>
    </location>
</feature>
<proteinExistence type="predicted"/>
<dbReference type="Proteomes" id="UP000824782">
    <property type="component" value="Unassembled WGS sequence"/>
</dbReference>
<keyword evidence="5" id="KW-1185">Reference proteome</keyword>
<reference evidence="4" key="1">
    <citation type="thesis" date="2020" institute="ProQuest LLC" country="789 East Eisenhower Parkway, Ann Arbor, MI, USA">
        <title>Comparative Genomics and Chromosome Evolution.</title>
        <authorList>
            <person name="Mudd A.B."/>
        </authorList>
    </citation>
    <scope>NUCLEOTIDE SEQUENCE</scope>
    <source>
        <strain evidence="4">237g6f4</strain>
        <tissue evidence="4">Blood</tissue>
    </source>
</reference>
<comment type="caution">
    <text evidence="4">The sequence shown here is derived from an EMBL/GenBank/DDBJ whole genome shotgun (WGS) entry which is preliminary data.</text>
</comment>
<dbReference type="PANTHER" id="PTHR35558:SF1">
    <property type="entry name" value="ENDONUCLEASE_EXONUCLEASE_PHOSPHATASE DOMAIN-CONTAINING PROTEIN"/>
    <property type="match status" value="1"/>
</dbReference>
<dbReference type="PANTHER" id="PTHR35558">
    <property type="entry name" value="SGNH_HYDRO DOMAIN-CONTAINING PROTEIN"/>
    <property type="match status" value="1"/>
</dbReference>